<dbReference type="Proteomes" id="UP000562395">
    <property type="component" value="Unassembled WGS sequence"/>
</dbReference>
<dbReference type="Gene3D" id="3.40.50.720">
    <property type="entry name" value="NAD(P)-binding Rossmann-like Domain"/>
    <property type="match status" value="1"/>
</dbReference>
<dbReference type="GO" id="GO:0016491">
    <property type="term" value="F:oxidoreductase activity"/>
    <property type="evidence" value="ECO:0007669"/>
    <property type="project" value="UniProtKB-KW"/>
</dbReference>
<evidence type="ECO:0000313" key="4">
    <source>
        <dbReference type="Proteomes" id="UP000562395"/>
    </source>
</evidence>
<evidence type="ECO:0000313" key="3">
    <source>
        <dbReference type="EMBL" id="MBB3860943.1"/>
    </source>
</evidence>
<dbReference type="FunFam" id="3.40.50.720:FF:000084">
    <property type="entry name" value="Short-chain dehydrogenase reductase"/>
    <property type="match status" value="1"/>
</dbReference>
<gene>
    <name evidence="3" type="ORF">GGQ88_002212</name>
</gene>
<dbReference type="PRINTS" id="PR00080">
    <property type="entry name" value="SDRFAMILY"/>
</dbReference>
<dbReference type="InterPro" id="IPR036291">
    <property type="entry name" value="NAD(P)-bd_dom_sf"/>
</dbReference>
<dbReference type="RefSeq" id="WP_221214615.1">
    <property type="nucleotide sequence ID" value="NZ_JACICY010000004.1"/>
</dbReference>
<organism evidence="3 4">
    <name type="scientific">Novosphingobium hassiacum</name>
    <dbReference type="NCBI Taxonomy" id="173676"/>
    <lineage>
        <taxon>Bacteria</taxon>
        <taxon>Pseudomonadati</taxon>
        <taxon>Pseudomonadota</taxon>
        <taxon>Alphaproteobacteria</taxon>
        <taxon>Sphingomonadales</taxon>
        <taxon>Sphingomonadaceae</taxon>
        <taxon>Novosphingobium</taxon>
    </lineage>
</organism>
<comment type="caution">
    <text evidence="3">The sequence shown here is derived from an EMBL/GenBank/DDBJ whole genome shotgun (WGS) entry which is preliminary data.</text>
</comment>
<dbReference type="NCBIfam" id="NF005559">
    <property type="entry name" value="PRK07231.1"/>
    <property type="match status" value="1"/>
</dbReference>
<dbReference type="PANTHER" id="PTHR24321">
    <property type="entry name" value="DEHYDROGENASES, SHORT CHAIN"/>
    <property type="match status" value="1"/>
</dbReference>
<dbReference type="AlphaFoldDB" id="A0A7W6EW45"/>
<reference evidence="3 4" key="1">
    <citation type="submission" date="2020-08" db="EMBL/GenBank/DDBJ databases">
        <title>Genomic Encyclopedia of Type Strains, Phase IV (KMG-IV): sequencing the most valuable type-strain genomes for metagenomic binning, comparative biology and taxonomic classification.</title>
        <authorList>
            <person name="Goeker M."/>
        </authorList>
    </citation>
    <scope>NUCLEOTIDE SEQUENCE [LARGE SCALE GENOMIC DNA]</scope>
    <source>
        <strain evidence="3 4">DSM 14552</strain>
    </source>
</reference>
<accession>A0A7W6EW45</accession>
<evidence type="ECO:0000256" key="1">
    <source>
        <dbReference type="ARBA" id="ARBA00006484"/>
    </source>
</evidence>
<dbReference type="EMBL" id="JACICY010000004">
    <property type="protein sequence ID" value="MBB3860943.1"/>
    <property type="molecule type" value="Genomic_DNA"/>
</dbReference>
<proteinExistence type="inferred from homology"/>
<keyword evidence="4" id="KW-1185">Reference proteome</keyword>
<dbReference type="PROSITE" id="PS00061">
    <property type="entry name" value="ADH_SHORT"/>
    <property type="match status" value="1"/>
</dbReference>
<keyword evidence="2" id="KW-0560">Oxidoreductase</keyword>
<evidence type="ECO:0000256" key="2">
    <source>
        <dbReference type="ARBA" id="ARBA00023002"/>
    </source>
</evidence>
<sequence>MALLQGKVAFITGGGSGIGRACAVGFAAEGARVVVVDVNLANAEEVAQEVRNSGGEALAMGVDTSDSAAVAEAVRQTVATYGSLDCAVNSAGVGTVAQPFADIPEEAWDRQIAVNLNGVRWSMKYQLAEMRKQGSGSIVNISSGAGLAAVPRAGAYVAAKHAVVGMTKVAAIDHAQENIRVNAICPGYILTAMTEAAAKVRTLDVAQLCPIGRAGQPHEIADAAAWLCSDKSSYVTGVALPVDGGYQA</sequence>
<dbReference type="PRINTS" id="PR00081">
    <property type="entry name" value="GDHRDH"/>
</dbReference>
<dbReference type="InterPro" id="IPR020904">
    <property type="entry name" value="Sc_DH/Rdtase_CS"/>
</dbReference>
<dbReference type="Pfam" id="PF13561">
    <property type="entry name" value="adh_short_C2"/>
    <property type="match status" value="1"/>
</dbReference>
<dbReference type="InterPro" id="IPR002347">
    <property type="entry name" value="SDR_fam"/>
</dbReference>
<dbReference type="CDD" id="cd05233">
    <property type="entry name" value="SDR_c"/>
    <property type="match status" value="1"/>
</dbReference>
<protein>
    <submittedName>
        <fullName evidence="3">NAD(P)-dependent dehydrogenase (Short-subunit alcohol dehydrogenase family)</fullName>
    </submittedName>
</protein>
<comment type="similarity">
    <text evidence="1">Belongs to the short-chain dehydrogenases/reductases (SDR) family.</text>
</comment>
<dbReference type="SUPFAM" id="SSF51735">
    <property type="entry name" value="NAD(P)-binding Rossmann-fold domains"/>
    <property type="match status" value="1"/>
</dbReference>
<name>A0A7W6EW45_9SPHN</name>
<dbReference type="PANTHER" id="PTHR24321:SF8">
    <property type="entry name" value="ESTRADIOL 17-BETA-DEHYDROGENASE 8-RELATED"/>
    <property type="match status" value="1"/>
</dbReference>